<organism evidence="2 3">
    <name type="scientific">Ferrimonas pelagia</name>
    <dbReference type="NCBI Taxonomy" id="1177826"/>
    <lineage>
        <taxon>Bacteria</taxon>
        <taxon>Pseudomonadati</taxon>
        <taxon>Pseudomonadota</taxon>
        <taxon>Gammaproteobacteria</taxon>
        <taxon>Alteromonadales</taxon>
        <taxon>Ferrimonadaceae</taxon>
        <taxon>Ferrimonas</taxon>
    </lineage>
</organism>
<comment type="caution">
    <text evidence="2">The sequence shown here is derived from an EMBL/GenBank/DDBJ whole genome shotgun (WGS) entry which is preliminary data.</text>
</comment>
<evidence type="ECO:0000313" key="2">
    <source>
        <dbReference type="EMBL" id="GAA4894305.1"/>
    </source>
</evidence>
<dbReference type="Proteomes" id="UP001499988">
    <property type="component" value="Unassembled WGS sequence"/>
</dbReference>
<evidence type="ECO:0000313" key="3">
    <source>
        <dbReference type="Proteomes" id="UP001499988"/>
    </source>
</evidence>
<sequence length="59" mass="6072">MEPATISSLIPIIVTLALSLTTRNVVIGLFAGVLSGVLMLNGPAPFAAVGIMVKDHLNN</sequence>
<proteinExistence type="predicted"/>
<keyword evidence="3" id="KW-1185">Reference proteome</keyword>
<evidence type="ECO:0000256" key="1">
    <source>
        <dbReference type="SAM" id="Phobius"/>
    </source>
</evidence>
<accession>A0ABP9F790</accession>
<keyword evidence="1" id="KW-0812">Transmembrane</keyword>
<protein>
    <submittedName>
        <fullName evidence="2">Uncharacterized protein</fullName>
    </submittedName>
</protein>
<dbReference type="EMBL" id="BAABJZ010000092">
    <property type="protein sequence ID" value="GAA4894305.1"/>
    <property type="molecule type" value="Genomic_DNA"/>
</dbReference>
<name>A0ABP9F790_9GAMM</name>
<gene>
    <name evidence="2" type="ORF">GCM10023333_29310</name>
</gene>
<feature type="transmembrane region" description="Helical" evidence="1">
    <location>
        <begin position="29"/>
        <end position="53"/>
    </location>
</feature>
<dbReference type="RefSeq" id="WP_345336185.1">
    <property type="nucleotide sequence ID" value="NZ_BAABJZ010000092.1"/>
</dbReference>
<reference evidence="3" key="1">
    <citation type="journal article" date="2019" name="Int. J. Syst. Evol. Microbiol.">
        <title>The Global Catalogue of Microorganisms (GCM) 10K type strain sequencing project: providing services to taxonomists for standard genome sequencing and annotation.</title>
        <authorList>
            <consortium name="The Broad Institute Genomics Platform"/>
            <consortium name="The Broad Institute Genome Sequencing Center for Infectious Disease"/>
            <person name="Wu L."/>
            <person name="Ma J."/>
        </authorList>
    </citation>
    <scope>NUCLEOTIDE SEQUENCE [LARGE SCALE GENOMIC DNA]</scope>
    <source>
        <strain evidence="3">JCM 18401</strain>
    </source>
</reference>
<keyword evidence="1" id="KW-1133">Transmembrane helix</keyword>
<keyword evidence="1" id="KW-0472">Membrane</keyword>